<keyword evidence="3" id="KW-1185">Reference proteome</keyword>
<dbReference type="PANTHER" id="PTHR34406:SF1">
    <property type="entry name" value="PROTEIN YCEI"/>
    <property type="match status" value="1"/>
</dbReference>
<accession>A0ABU9B3N6</accession>
<proteinExistence type="predicted"/>
<reference evidence="2 3" key="1">
    <citation type="submission" date="2024-04" db="EMBL/GenBank/DDBJ databases">
        <title>Luteolibacter sp. isolated from soil.</title>
        <authorList>
            <person name="An J."/>
        </authorList>
    </citation>
    <scope>NUCLEOTIDE SEQUENCE [LARGE SCALE GENOMIC DNA]</scope>
    <source>
        <strain evidence="2 3">Y139</strain>
    </source>
</reference>
<organism evidence="2 3">
    <name type="scientific">Luteolibacter soli</name>
    <dbReference type="NCBI Taxonomy" id="3135280"/>
    <lineage>
        <taxon>Bacteria</taxon>
        <taxon>Pseudomonadati</taxon>
        <taxon>Verrucomicrobiota</taxon>
        <taxon>Verrucomicrobiia</taxon>
        <taxon>Verrucomicrobiales</taxon>
        <taxon>Verrucomicrobiaceae</taxon>
        <taxon>Luteolibacter</taxon>
    </lineage>
</organism>
<dbReference type="SMART" id="SM00450">
    <property type="entry name" value="RHOD"/>
    <property type="match status" value="1"/>
</dbReference>
<protein>
    <submittedName>
        <fullName evidence="2">YceI family protein</fullName>
    </submittedName>
</protein>
<evidence type="ECO:0000313" key="2">
    <source>
        <dbReference type="EMBL" id="MEK7954443.1"/>
    </source>
</evidence>
<dbReference type="SMART" id="SM00867">
    <property type="entry name" value="YceI"/>
    <property type="match status" value="1"/>
</dbReference>
<dbReference type="PROSITE" id="PS50206">
    <property type="entry name" value="RHODANESE_3"/>
    <property type="match status" value="1"/>
</dbReference>
<evidence type="ECO:0000313" key="3">
    <source>
        <dbReference type="Proteomes" id="UP001371305"/>
    </source>
</evidence>
<dbReference type="Gene3D" id="3.40.250.10">
    <property type="entry name" value="Rhodanese-like domain"/>
    <property type="match status" value="1"/>
</dbReference>
<dbReference type="Pfam" id="PF04264">
    <property type="entry name" value="YceI"/>
    <property type="match status" value="1"/>
</dbReference>
<sequence>MKIAPTTPATLAELLKGIRPPALIDVRLSEDYQCCRLPGAVNNCVFEVAFTDRMPALAPDLSAPVCLYGAGEASIESHMAAEKLLRLGYTAVHELDGGIAAWRDAGMPVEESPEPSSPALFDGIYRIDLSESRIQWTGRNLLNHHTGHIALKAGELIITDGQLAGGSFVIDMANITSLDLAGNPLHDVLIRHLHDHDFFDASLFPEARFEITSATPVKGATPGSPNLHISGKLTLKDVTAPLDFLASAGITDKGKPAAQATLSFDRTLWNVLYGSGKWFHHLGGHLVNDLIELQLRIVAE</sequence>
<name>A0ABU9B3N6_9BACT</name>
<dbReference type="InterPro" id="IPR036761">
    <property type="entry name" value="TTHA0802/YceI-like_sf"/>
</dbReference>
<dbReference type="PANTHER" id="PTHR34406">
    <property type="entry name" value="PROTEIN YCEI"/>
    <property type="match status" value="1"/>
</dbReference>
<dbReference type="Pfam" id="PF00581">
    <property type="entry name" value="Rhodanese"/>
    <property type="match status" value="1"/>
</dbReference>
<dbReference type="RefSeq" id="WP_341408214.1">
    <property type="nucleotide sequence ID" value="NZ_JBBUKT010000020.1"/>
</dbReference>
<dbReference type="InterPro" id="IPR007372">
    <property type="entry name" value="Lipid/polyisoprenoid-bd_YceI"/>
</dbReference>
<comment type="caution">
    <text evidence="2">The sequence shown here is derived from an EMBL/GenBank/DDBJ whole genome shotgun (WGS) entry which is preliminary data.</text>
</comment>
<dbReference type="Gene3D" id="2.40.128.110">
    <property type="entry name" value="Lipid/polyisoprenoid-binding, YceI-like"/>
    <property type="match status" value="1"/>
</dbReference>
<evidence type="ECO:0000259" key="1">
    <source>
        <dbReference type="PROSITE" id="PS50206"/>
    </source>
</evidence>
<dbReference type="Proteomes" id="UP001371305">
    <property type="component" value="Unassembled WGS sequence"/>
</dbReference>
<dbReference type="SUPFAM" id="SSF52821">
    <property type="entry name" value="Rhodanese/Cell cycle control phosphatase"/>
    <property type="match status" value="1"/>
</dbReference>
<dbReference type="CDD" id="cd00158">
    <property type="entry name" value="RHOD"/>
    <property type="match status" value="1"/>
</dbReference>
<dbReference type="InterPro" id="IPR036873">
    <property type="entry name" value="Rhodanese-like_dom_sf"/>
</dbReference>
<feature type="domain" description="Rhodanese" evidence="1">
    <location>
        <begin position="17"/>
        <end position="111"/>
    </location>
</feature>
<dbReference type="SUPFAM" id="SSF101874">
    <property type="entry name" value="YceI-like"/>
    <property type="match status" value="1"/>
</dbReference>
<gene>
    <name evidence="2" type="ORF">WKV53_28255</name>
</gene>
<dbReference type="InterPro" id="IPR001763">
    <property type="entry name" value="Rhodanese-like_dom"/>
</dbReference>
<dbReference type="EMBL" id="JBBUKT010000020">
    <property type="protein sequence ID" value="MEK7954443.1"/>
    <property type="molecule type" value="Genomic_DNA"/>
</dbReference>